<evidence type="ECO:0000313" key="4">
    <source>
        <dbReference type="Proteomes" id="UP000295124"/>
    </source>
</evidence>
<evidence type="ECO:0000313" key="3">
    <source>
        <dbReference type="EMBL" id="TDD60074.1"/>
    </source>
</evidence>
<dbReference type="Proteomes" id="UP000295124">
    <property type="component" value="Unassembled WGS sequence"/>
</dbReference>
<evidence type="ECO:0008006" key="5">
    <source>
        <dbReference type="Google" id="ProtNLM"/>
    </source>
</evidence>
<comment type="caution">
    <text evidence="3">The sequence shown here is derived from an EMBL/GenBank/DDBJ whole genome shotgun (WGS) entry which is preliminary data.</text>
</comment>
<evidence type="ECO:0000256" key="2">
    <source>
        <dbReference type="SAM" id="SignalP"/>
    </source>
</evidence>
<name>A0A4R4ZPX4_9ACTN</name>
<feature type="signal peptide" evidence="2">
    <location>
        <begin position="1"/>
        <end position="24"/>
    </location>
</feature>
<dbReference type="EMBL" id="SMKX01000028">
    <property type="protein sequence ID" value="TDD60074.1"/>
    <property type="molecule type" value="Genomic_DNA"/>
</dbReference>
<gene>
    <name evidence="3" type="ORF">E1263_12520</name>
</gene>
<proteinExistence type="predicted"/>
<accession>A0A4R4ZPX4</accession>
<feature type="region of interest" description="Disordered" evidence="1">
    <location>
        <begin position="23"/>
        <end position="53"/>
    </location>
</feature>
<protein>
    <recommendedName>
        <fullName evidence="5">Lipoprotein</fullName>
    </recommendedName>
</protein>
<dbReference type="AlphaFoldDB" id="A0A4R4ZPX4"/>
<dbReference type="OrthoDB" id="3828736at2"/>
<feature type="compositionally biased region" description="Low complexity" evidence="1">
    <location>
        <begin position="30"/>
        <end position="53"/>
    </location>
</feature>
<dbReference type="PROSITE" id="PS51257">
    <property type="entry name" value="PROKAR_LIPOPROTEIN"/>
    <property type="match status" value="1"/>
</dbReference>
<sequence>MNRTRSAATAIAALLLLTACSSSKDDSAKSPESPGNPPSSSTSTSASVPTTAPEALTPVKATAVVAGLTAAGFKCGTDEAYALCTSGAASVSILLGDHPRPPVVSVNATGAEDTAAAEIAKVLPKVLEVAHISQPQDITTWYGEQKGKPSSMTAGDWVINYAAEADTEEPGVHLTVTDKLCKTACQAE</sequence>
<keyword evidence="2" id="KW-0732">Signal</keyword>
<organism evidence="3 4">
    <name type="scientific">Kribbella antibiotica</name>
    <dbReference type="NCBI Taxonomy" id="190195"/>
    <lineage>
        <taxon>Bacteria</taxon>
        <taxon>Bacillati</taxon>
        <taxon>Actinomycetota</taxon>
        <taxon>Actinomycetes</taxon>
        <taxon>Propionibacteriales</taxon>
        <taxon>Kribbellaceae</taxon>
        <taxon>Kribbella</taxon>
    </lineage>
</organism>
<keyword evidence="4" id="KW-1185">Reference proteome</keyword>
<evidence type="ECO:0000256" key="1">
    <source>
        <dbReference type="SAM" id="MobiDB-lite"/>
    </source>
</evidence>
<feature type="chain" id="PRO_5039670771" description="Lipoprotein" evidence="2">
    <location>
        <begin position="25"/>
        <end position="188"/>
    </location>
</feature>
<reference evidence="3 4" key="1">
    <citation type="submission" date="2019-03" db="EMBL/GenBank/DDBJ databases">
        <title>Draft genome sequences of novel Actinobacteria.</title>
        <authorList>
            <person name="Sahin N."/>
            <person name="Ay H."/>
            <person name="Saygin H."/>
        </authorList>
    </citation>
    <scope>NUCLEOTIDE SEQUENCE [LARGE SCALE GENOMIC DNA]</scope>
    <source>
        <strain evidence="3 4">JCM 13523</strain>
    </source>
</reference>